<proteinExistence type="predicted"/>
<dbReference type="Proteomes" id="UP000295096">
    <property type="component" value="Unassembled WGS sequence"/>
</dbReference>
<dbReference type="RefSeq" id="WP_133291442.1">
    <property type="nucleotide sequence ID" value="NZ_SMSJ01000055.1"/>
</dbReference>
<dbReference type="OrthoDB" id="9996892at2"/>
<evidence type="ECO:0000313" key="1">
    <source>
        <dbReference type="EMBL" id="TDH59734.1"/>
    </source>
</evidence>
<dbReference type="AlphaFoldDB" id="A0A4R5Q9Q4"/>
<dbReference type="EMBL" id="SMSJ01000055">
    <property type="protein sequence ID" value="TDH59734.1"/>
    <property type="molecule type" value="Genomic_DNA"/>
</dbReference>
<evidence type="ECO:0000313" key="2">
    <source>
        <dbReference type="Proteomes" id="UP000295096"/>
    </source>
</evidence>
<comment type="caution">
    <text evidence="1">The sequence shown here is derived from an EMBL/GenBank/DDBJ whole genome shotgun (WGS) entry which is preliminary data.</text>
</comment>
<name>A0A4R5Q9Q4_9PROT</name>
<gene>
    <name evidence="1" type="ORF">E2C06_25695</name>
</gene>
<organism evidence="1 2">
    <name type="scientific">Dankookia rubra</name>
    <dbReference type="NCBI Taxonomy" id="1442381"/>
    <lineage>
        <taxon>Bacteria</taxon>
        <taxon>Pseudomonadati</taxon>
        <taxon>Pseudomonadota</taxon>
        <taxon>Alphaproteobacteria</taxon>
        <taxon>Acetobacterales</taxon>
        <taxon>Roseomonadaceae</taxon>
        <taxon>Dankookia</taxon>
    </lineage>
</organism>
<sequence length="76" mass="8490">MAITAKDLLRLYATLAEHRALPYDAKLIPTCFDYGIFLAHGGMDLPHWLTTAPHWAQSAVTIGRSSALRVIKQDRL</sequence>
<protein>
    <submittedName>
        <fullName evidence="1">Uncharacterized protein</fullName>
    </submittedName>
</protein>
<keyword evidence="2" id="KW-1185">Reference proteome</keyword>
<reference evidence="1 2" key="1">
    <citation type="journal article" date="2016" name="J. Microbiol.">
        <title>Dankookia rubra gen. nov., sp. nov., an alphaproteobacterium isolated from sediment of a shallow stream.</title>
        <authorList>
            <person name="Kim W.H."/>
            <person name="Kim D.H."/>
            <person name="Kang K."/>
            <person name="Ahn T.Y."/>
        </authorList>
    </citation>
    <scope>NUCLEOTIDE SEQUENCE [LARGE SCALE GENOMIC DNA]</scope>
    <source>
        <strain evidence="1 2">JCM30602</strain>
    </source>
</reference>
<accession>A0A4R5Q9Q4</accession>